<sequence>MKSVTHSLHSLTAAIAMALIAHAPSAVASDVGGMIETNASQLNQPGEAHARLAAQFDAGVPILVHMDTDDRTAVARFFGITPRLGDAIFQRGGDGAISVIHPGEPSSRWSPSWTPRLAGALASFQAQQSAVEEDDSPETGANVQLLPMQRFHEGVFDTGSEEITGRATISVFRSASRVDDDKEIHVVSWFDITPAQAGIDLGHAKQRNISAAYLPVRYEVAHEVNVPGEATTVQKWFPVSDGRTSIQYTKTDETEISVGVNLGNGASEDGQANVSLAAKIPFNATFGYTHKESQSLSYAFQDYSLAARTVNGGRRMMWEAPISPRLTNVLIDGVRADSVDLTEKRMTPMMRTAHMPAWSVWEVNGASEATARVTVTGGYTLQEHKWWWNGPEWVSSGPDERRVTAEASFDLDLSSPYLTREITVLLRSSADGGQCIAQRGSDAVMATCDPRDRAQMWGLTPERNYVNRSTGDCLEADIGKRRVGVSACSFRTAHGWQWRADRIHSEEGESRHRLYVEDGELKVVVEPGQFDDIPENPHNPLLKPWAGYPRAPLEGELQPAPFRTQAGTIPAGWAGIYGATSASQRWTPIVLRVGLGEEG</sequence>
<evidence type="ECO:0000313" key="2">
    <source>
        <dbReference type="EMBL" id="QDE39066.1"/>
    </source>
</evidence>
<evidence type="ECO:0000256" key="1">
    <source>
        <dbReference type="SAM" id="SignalP"/>
    </source>
</evidence>
<dbReference type="Proteomes" id="UP000316093">
    <property type="component" value="Chromosome"/>
</dbReference>
<keyword evidence="3" id="KW-1185">Reference proteome</keyword>
<organism evidence="2 3">
    <name type="scientific">Luteibacter pinisoli</name>
    <dbReference type="NCBI Taxonomy" id="2589080"/>
    <lineage>
        <taxon>Bacteria</taxon>
        <taxon>Pseudomonadati</taxon>
        <taxon>Pseudomonadota</taxon>
        <taxon>Gammaproteobacteria</taxon>
        <taxon>Lysobacterales</taxon>
        <taxon>Rhodanobacteraceae</taxon>
        <taxon>Luteibacter</taxon>
    </lineage>
</organism>
<reference evidence="2 3" key="1">
    <citation type="submission" date="2019-06" db="EMBL/GenBank/DDBJ databases">
        <title>A complete genome sequence for Luteibacter pinisoli MAH-14.</title>
        <authorList>
            <person name="Baltrus D.A."/>
        </authorList>
    </citation>
    <scope>NUCLEOTIDE SEQUENCE [LARGE SCALE GENOMIC DNA]</scope>
    <source>
        <strain evidence="2 3">MAH-14</strain>
    </source>
</reference>
<name>A0A4Y5Z2F7_9GAMM</name>
<keyword evidence="1" id="KW-0732">Signal</keyword>
<dbReference type="EMBL" id="CP041046">
    <property type="protein sequence ID" value="QDE39066.1"/>
    <property type="molecule type" value="Genomic_DNA"/>
</dbReference>
<proteinExistence type="predicted"/>
<dbReference type="Gene3D" id="2.70.240.20">
    <property type="entry name" value="Leukocidin/Hemolysin toxin, cytolysin domain"/>
    <property type="match status" value="1"/>
</dbReference>
<accession>A0A4Y5Z2F7</accession>
<dbReference type="AlphaFoldDB" id="A0A4Y5Z2F7"/>
<dbReference type="KEGG" id="lpy:FIV34_07555"/>
<dbReference type="RefSeq" id="WP_139981197.1">
    <property type="nucleotide sequence ID" value="NZ_CP041046.1"/>
</dbReference>
<dbReference type="SUPFAM" id="SSF50370">
    <property type="entry name" value="Ricin B-like lectins"/>
    <property type="match status" value="1"/>
</dbReference>
<feature type="chain" id="PRO_5021456384" evidence="1">
    <location>
        <begin position="29"/>
        <end position="599"/>
    </location>
</feature>
<feature type="signal peptide" evidence="1">
    <location>
        <begin position="1"/>
        <end position="28"/>
    </location>
</feature>
<dbReference type="PROSITE" id="PS50231">
    <property type="entry name" value="RICIN_B_LECTIN"/>
    <property type="match status" value="1"/>
</dbReference>
<evidence type="ECO:0000313" key="3">
    <source>
        <dbReference type="Proteomes" id="UP000316093"/>
    </source>
</evidence>
<protein>
    <submittedName>
        <fullName evidence="2">RICIN domain-containing protein</fullName>
    </submittedName>
</protein>
<dbReference type="InterPro" id="IPR035992">
    <property type="entry name" value="Ricin_B-like_lectins"/>
</dbReference>
<gene>
    <name evidence="2" type="ORF">FIV34_07555</name>
</gene>
<dbReference type="OrthoDB" id="6194540at2"/>